<sequence length="182" mass="21555">MPSDIEQEEANEVDSNLPNTDTVKKDGAKEFWGRSEDDPAKDEYWLKTIQQVFNEMVCPLEDYLKCVVSLLREEAYNWWATITVVVPKIDVHWEFFKLEFKKKYISKRYLDKKKKEFLELNQGNKSMPKYEREFTYLSKYAREIVSTEEEMCTHFEDGLNDEIKMMIGCGIVRSRSEDGGNF</sequence>
<accession>A0A1U8PHQ2</accession>
<gene>
    <name evidence="4" type="primary">LOC107959246</name>
</gene>
<dbReference type="PANTHER" id="PTHR34482:SF36">
    <property type="entry name" value="RETROTRANSPOSON GAG DOMAIN-CONTAINING PROTEIN"/>
    <property type="match status" value="1"/>
</dbReference>
<protein>
    <recommendedName>
        <fullName evidence="2">Retrotransposon gag domain-containing protein</fullName>
    </recommendedName>
</protein>
<proteinExistence type="predicted"/>
<feature type="compositionally biased region" description="Basic and acidic residues" evidence="1">
    <location>
        <begin position="22"/>
        <end position="36"/>
    </location>
</feature>
<dbReference type="PaxDb" id="3635-A0A1U8PHQ2"/>
<dbReference type="RefSeq" id="XP_016750746.2">
    <property type="nucleotide sequence ID" value="XM_016895257.2"/>
</dbReference>
<keyword evidence="3" id="KW-1185">Reference proteome</keyword>
<dbReference type="GeneID" id="107959246"/>
<dbReference type="AlphaFoldDB" id="A0A1U8PHQ2"/>
<name>A0A1U8PHQ2_GOSHI</name>
<evidence type="ECO:0000313" key="4">
    <source>
        <dbReference type="RefSeq" id="XP_016750746.2"/>
    </source>
</evidence>
<dbReference type="KEGG" id="ghi:107959246"/>
<organism evidence="3 4">
    <name type="scientific">Gossypium hirsutum</name>
    <name type="common">Upland cotton</name>
    <name type="synonym">Gossypium mexicanum</name>
    <dbReference type="NCBI Taxonomy" id="3635"/>
    <lineage>
        <taxon>Eukaryota</taxon>
        <taxon>Viridiplantae</taxon>
        <taxon>Streptophyta</taxon>
        <taxon>Embryophyta</taxon>
        <taxon>Tracheophyta</taxon>
        <taxon>Spermatophyta</taxon>
        <taxon>Magnoliopsida</taxon>
        <taxon>eudicotyledons</taxon>
        <taxon>Gunneridae</taxon>
        <taxon>Pentapetalae</taxon>
        <taxon>rosids</taxon>
        <taxon>malvids</taxon>
        <taxon>Malvales</taxon>
        <taxon>Malvaceae</taxon>
        <taxon>Malvoideae</taxon>
        <taxon>Gossypium</taxon>
    </lineage>
</organism>
<dbReference type="InterPro" id="IPR005162">
    <property type="entry name" value="Retrotrans_gag_dom"/>
</dbReference>
<dbReference type="PANTHER" id="PTHR34482">
    <property type="entry name" value="DNA DAMAGE-INDUCIBLE PROTEIN 1-LIKE"/>
    <property type="match status" value="1"/>
</dbReference>
<feature type="domain" description="Retrotransposon gag" evidence="2">
    <location>
        <begin position="66"/>
        <end position="161"/>
    </location>
</feature>
<dbReference type="Proteomes" id="UP000818029">
    <property type="component" value="Unplaced"/>
</dbReference>
<dbReference type="Pfam" id="PF03732">
    <property type="entry name" value="Retrotrans_gag"/>
    <property type="match status" value="1"/>
</dbReference>
<evidence type="ECO:0000313" key="3">
    <source>
        <dbReference type="Proteomes" id="UP000818029"/>
    </source>
</evidence>
<feature type="compositionally biased region" description="Acidic residues" evidence="1">
    <location>
        <begin position="1"/>
        <end position="12"/>
    </location>
</feature>
<reference evidence="4" key="1">
    <citation type="submission" date="2025-08" db="UniProtKB">
        <authorList>
            <consortium name="RefSeq"/>
        </authorList>
    </citation>
    <scope>IDENTIFICATION</scope>
</reference>
<evidence type="ECO:0000259" key="2">
    <source>
        <dbReference type="Pfam" id="PF03732"/>
    </source>
</evidence>
<feature type="region of interest" description="Disordered" evidence="1">
    <location>
        <begin position="1"/>
        <end position="36"/>
    </location>
</feature>
<evidence type="ECO:0000256" key="1">
    <source>
        <dbReference type="SAM" id="MobiDB-lite"/>
    </source>
</evidence>